<proteinExistence type="predicted"/>
<keyword evidence="3" id="KW-1185">Reference proteome</keyword>
<feature type="region of interest" description="Disordered" evidence="1">
    <location>
        <begin position="659"/>
        <end position="707"/>
    </location>
</feature>
<dbReference type="PATRIC" id="fig|883156.3.peg.538"/>
<dbReference type="RefSeq" id="WP_006555452.1">
    <property type="nucleotide sequence ID" value="NZ_JH992936.1"/>
</dbReference>
<feature type="compositionally biased region" description="Gly residues" evidence="1">
    <location>
        <begin position="659"/>
        <end position="675"/>
    </location>
</feature>
<protein>
    <recommendedName>
        <fullName evidence="4">Portal protein</fullName>
    </recommendedName>
</protein>
<evidence type="ECO:0000256" key="1">
    <source>
        <dbReference type="SAM" id="MobiDB-lite"/>
    </source>
</evidence>
<dbReference type="OrthoDB" id="5464900at2"/>
<evidence type="ECO:0000313" key="3">
    <source>
        <dbReference type="Proteomes" id="UP000009891"/>
    </source>
</evidence>
<dbReference type="InterPro" id="IPR056909">
    <property type="entry name" value="SU10_portal"/>
</dbReference>
<organism evidence="2 3">
    <name type="scientific">Veillonella seminalis ACS-216-V-Col6b</name>
    <dbReference type="NCBI Taxonomy" id="883156"/>
    <lineage>
        <taxon>Bacteria</taxon>
        <taxon>Bacillati</taxon>
        <taxon>Bacillota</taxon>
        <taxon>Negativicutes</taxon>
        <taxon>Veillonellales</taxon>
        <taxon>Veillonellaceae</taxon>
        <taxon>Veillonella</taxon>
    </lineage>
</organism>
<dbReference type="STRING" id="883156.HMPREF9282_00552"/>
<name>K9DN00_9FIRM</name>
<dbReference type="EMBL" id="AHAF01000003">
    <property type="protein sequence ID" value="EKU78755.1"/>
    <property type="molecule type" value="Genomic_DNA"/>
</dbReference>
<comment type="caution">
    <text evidence="2">The sequence shown here is derived from an EMBL/GenBank/DDBJ whole genome shotgun (WGS) entry which is preliminary data.</text>
</comment>
<dbReference type="eggNOG" id="COG3064">
    <property type="taxonomic scope" value="Bacteria"/>
</dbReference>
<gene>
    <name evidence="2" type="ORF">HMPREF9282_00552</name>
</gene>
<dbReference type="Pfam" id="PF23899">
    <property type="entry name" value="SU10_portal"/>
    <property type="match status" value="1"/>
</dbReference>
<dbReference type="Proteomes" id="UP000009891">
    <property type="component" value="Unassembled WGS sequence"/>
</dbReference>
<dbReference type="HOGENOM" id="CLU_390259_0_0_9"/>
<sequence>MDNSTVANLQDLDKTIIRSVKADIEEAENYQTSVVQKTVKERYEIYYADKSYYNRKFPRLSKVSSLVSTDVADTIEWALPSLMKVFTGSDEVITVAGVTEEDDAKAEIMNELLVYQLQRQNKFFPILYDWIKDSLITGIGIIKCYWERTEGYTPEVMKVNARALQALAQTGVEITNVEGPDYLGDFNVTYNSPYYIKNSPKIENILINEFLYSPDAKSLEEANFVAHKKKVTMSYLRERQQQGVYANVEQINPNQGNAPWVADPVEIVIGDNYQSMTNNEEEEARKEVTIYECYTKIDVNGDGILEDMIITVCDDVILRIEENYMGRHPFFSISPTKDPHRIWVKRSYAELIGELQDLKVALTRQIMQNIALTNDPKMILSEDAINISDYIEGRQVIRKKPGHVMNDVAMSMPVNQLSPYTFNFLEYIEGQKEARTGITRYNQGLDANSLNKTATGISAILGQSSQRLELVARMFAETGIYELFRFMVSLNQKFIDQDTVIRLTNKELSISPDDINGNFDLIVNAGISIATKESTIMTLQTMLTALMQTNAAGYAIATPENVYNLFKKWIESAGFKNYADYITDPAITQQRMMMEMALKQNVLAQLPPDALQYYAMYGALPPEYMLSLPPELQVLFGGAKNEPGAEGITGAKAVDPSSGIGGGGFGGPNLSGGLAGDVQRVDNQQPQNVPREGNGPLQEPPSGIGGF</sequence>
<evidence type="ECO:0008006" key="4">
    <source>
        <dbReference type="Google" id="ProtNLM"/>
    </source>
</evidence>
<evidence type="ECO:0000313" key="2">
    <source>
        <dbReference type="EMBL" id="EKU78755.1"/>
    </source>
</evidence>
<accession>K9DN00</accession>
<reference evidence="2 3" key="1">
    <citation type="submission" date="2012-09" db="EMBL/GenBank/DDBJ databases">
        <title>The Genome Sequence of Veillonella ratti ACS-216-V-COL6B.</title>
        <authorList>
            <consortium name="The Broad Institute Genome Sequencing Platform"/>
            <person name="Earl A."/>
            <person name="Ward D."/>
            <person name="Feldgarden M."/>
            <person name="Gevers D."/>
            <person name="Saerens B."/>
            <person name="Vaneechoutte M."/>
            <person name="Walker B."/>
            <person name="Young S.K."/>
            <person name="Zeng Q."/>
            <person name="Gargeya S."/>
            <person name="Fitzgerald M."/>
            <person name="Haas B."/>
            <person name="Abouelleil A."/>
            <person name="Alvarado L."/>
            <person name="Arachchi H.M."/>
            <person name="Berlin A."/>
            <person name="Chapman S.B."/>
            <person name="Goldberg J."/>
            <person name="Griggs A."/>
            <person name="Gujja S."/>
            <person name="Hansen M."/>
            <person name="Howarth C."/>
            <person name="Imamovic A."/>
            <person name="Larimer J."/>
            <person name="McCowen C."/>
            <person name="Montmayeur A."/>
            <person name="Murphy C."/>
            <person name="Neiman D."/>
            <person name="Pearson M."/>
            <person name="Priest M."/>
            <person name="Roberts A."/>
            <person name="Saif S."/>
            <person name="Shea T."/>
            <person name="Sisk P."/>
            <person name="Sykes S."/>
            <person name="Wortman J."/>
            <person name="Nusbaum C."/>
            <person name="Birren B."/>
        </authorList>
    </citation>
    <scope>NUCLEOTIDE SEQUENCE [LARGE SCALE GENOMIC DNA]</scope>
    <source>
        <strain evidence="2 3">ACS-216-V-Col6b</strain>
    </source>
</reference>
<dbReference type="AlphaFoldDB" id="K9DN00"/>